<feature type="compositionally biased region" description="Low complexity" evidence="2">
    <location>
        <begin position="309"/>
        <end position="321"/>
    </location>
</feature>
<dbReference type="PANTHER" id="PTHR30204">
    <property type="entry name" value="REDOX-CYCLING DRUG-SENSING TRANSCRIPTIONAL ACTIVATOR SOXR"/>
    <property type="match status" value="1"/>
</dbReference>
<dbReference type="GO" id="GO:0003677">
    <property type="term" value="F:DNA binding"/>
    <property type="evidence" value="ECO:0007669"/>
    <property type="project" value="UniProtKB-KW"/>
</dbReference>
<evidence type="ECO:0000259" key="3">
    <source>
        <dbReference type="PROSITE" id="PS50937"/>
    </source>
</evidence>
<dbReference type="InterPro" id="IPR000551">
    <property type="entry name" value="MerR-type_HTH_dom"/>
</dbReference>
<dbReference type="SUPFAM" id="SSF46955">
    <property type="entry name" value="Putative DNA-binding domain"/>
    <property type="match status" value="1"/>
</dbReference>
<dbReference type="Proteomes" id="UP000509303">
    <property type="component" value="Chromosome"/>
</dbReference>
<dbReference type="Pfam" id="PF13411">
    <property type="entry name" value="MerR_1"/>
    <property type="match status" value="1"/>
</dbReference>
<organism evidence="4 5">
    <name type="scientific">Streptomyces buecherae</name>
    <dbReference type="NCBI Taxonomy" id="2763006"/>
    <lineage>
        <taxon>Bacteria</taxon>
        <taxon>Bacillati</taxon>
        <taxon>Actinomycetota</taxon>
        <taxon>Actinomycetes</taxon>
        <taxon>Kitasatosporales</taxon>
        <taxon>Streptomycetaceae</taxon>
        <taxon>Streptomyces</taxon>
    </lineage>
</organism>
<accession>A0A7H8N3H8</accession>
<feature type="region of interest" description="Disordered" evidence="2">
    <location>
        <begin position="1"/>
        <end position="52"/>
    </location>
</feature>
<dbReference type="GO" id="GO:0003700">
    <property type="term" value="F:DNA-binding transcription factor activity"/>
    <property type="evidence" value="ECO:0007669"/>
    <property type="project" value="InterPro"/>
</dbReference>
<dbReference type="SMART" id="SM00422">
    <property type="entry name" value="HTH_MERR"/>
    <property type="match status" value="1"/>
</dbReference>
<dbReference type="InterPro" id="IPR047057">
    <property type="entry name" value="MerR_fam"/>
</dbReference>
<feature type="compositionally biased region" description="Low complexity" evidence="2">
    <location>
        <begin position="17"/>
        <end position="35"/>
    </location>
</feature>
<feature type="domain" description="HTH merR-type" evidence="3">
    <location>
        <begin position="55"/>
        <end position="124"/>
    </location>
</feature>
<evidence type="ECO:0000256" key="2">
    <source>
        <dbReference type="SAM" id="MobiDB-lite"/>
    </source>
</evidence>
<feature type="region of interest" description="Disordered" evidence="2">
    <location>
        <begin position="288"/>
        <end position="335"/>
    </location>
</feature>
<dbReference type="PRINTS" id="PR00040">
    <property type="entry name" value="HTHMERR"/>
</dbReference>
<dbReference type="AlphaFoldDB" id="A0A7H8N3H8"/>
<reference evidence="4 5" key="1">
    <citation type="submission" date="2020-06" db="EMBL/GenBank/DDBJ databases">
        <title>Genome mining for natural products.</title>
        <authorList>
            <person name="Zhang B."/>
            <person name="Shi J."/>
            <person name="Ge H."/>
        </authorList>
    </citation>
    <scope>NUCLEOTIDE SEQUENCE [LARGE SCALE GENOMIC DNA]</scope>
    <source>
        <strain evidence="4 5">NA00687</strain>
    </source>
</reference>
<dbReference type="EMBL" id="CP054929">
    <property type="protein sequence ID" value="QKW48939.1"/>
    <property type="molecule type" value="Genomic_DNA"/>
</dbReference>
<proteinExistence type="predicted"/>
<sequence>MSEALTADASEPEGRRAAAGPAARPAPGANGAPPADQTPARAPEPTGVGGSARLGLTVDELAARAGVTVRTVRFYGTRGLLPPPHIGPRRVGRYGPEHLSRLALIEELQHHGMTLAAIERYLQQLPTDISAHDLAIHRALVASWTPDVAEEAGRDLLERRAGRPLTEGDIDRLAAMDVLERTADPDVFRVDPAILHLGVRLLDVPIPLETLRAARTVVLDHARASARELSRLFRDEVWGPYRERESDPAQVSAMKSLSAHMQPMVVQALVTAFQRSLREELRAAYGTQGAQAEGGGAATAEEPQDAEGADAAGGACGADIRAGGDEGAPGREKAG</sequence>
<keyword evidence="1" id="KW-0238">DNA-binding</keyword>
<evidence type="ECO:0000256" key="1">
    <source>
        <dbReference type="ARBA" id="ARBA00023125"/>
    </source>
</evidence>
<evidence type="ECO:0000313" key="5">
    <source>
        <dbReference type="Proteomes" id="UP000509303"/>
    </source>
</evidence>
<gene>
    <name evidence="4" type="ORF">HUT08_04600</name>
</gene>
<evidence type="ECO:0000313" key="4">
    <source>
        <dbReference type="EMBL" id="QKW48939.1"/>
    </source>
</evidence>
<dbReference type="InterPro" id="IPR009061">
    <property type="entry name" value="DNA-bd_dom_put_sf"/>
</dbReference>
<protein>
    <submittedName>
        <fullName evidence="4">MerR family transcriptional regulator</fullName>
    </submittedName>
</protein>
<feature type="compositionally biased region" description="Basic and acidic residues" evidence="2">
    <location>
        <begin position="322"/>
        <end position="335"/>
    </location>
</feature>
<name>A0A7H8N3H8_9ACTN</name>
<dbReference type="Gene3D" id="1.10.1660.10">
    <property type="match status" value="1"/>
</dbReference>
<dbReference type="PANTHER" id="PTHR30204:SF93">
    <property type="entry name" value="HTH MERR-TYPE DOMAIN-CONTAINING PROTEIN"/>
    <property type="match status" value="1"/>
</dbReference>
<keyword evidence="5" id="KW-1185">Reference proteome</keyword>
<dbReference type="PROSITE" id="PS50937">
    <property type="entry name" value="HTH_MERR_2"/>
    <property type="match status" value="1"/>
</dbReference>